<proteinExistence type="predicted"/>
<sequence length="343" mass="39842">MSADILPVETKQKPNHDFKKGLLLESKIHEHFIKFGAPDPIQCLKENDVIKKFGINVTAIDHYMYYNNKIVLLQDKWSSRAPSIYDIDHFIVSVNAIKNQLTGFEIKAIYVSKKQPTKPALESLKTNGHISINNDSDENSIEDLIKQLEPQILSFFGIDGTSAGDINNNLKKINEENIKKLEKEILLDKELENLIKKLQSYTKYKNIQKTILLFTSFKDKKIKSLDIAHIQSNLIKILRTHKSCTTTNYKFVEQCLYDTNNIISMAKELGRMKKIIICPITLNKFQLLSHNFSNFEEFTTYGEKHWKKLIKMDYEELQIVLNKLKKSKNSIWLMCWNICCNCC</sequence>
<name>A0A3G4ZUQ8_9VIRU</name>
<reference evidence="1" key="1">
    <citation type="submission" date="2018-10" db="EMBL/GenBank/DDBJ databases">
        <title>Hidden diversity of soil giant viruses.</title>
        <authorList>
            <person name="Schulz F."/>
            <person name="Alteio L."/>
            <person name="Goudeau D."/>
            <person name="Ryan E.M."/>
            <person name="Malmstrom R.R."/>
            <person name="Blanchard J."/>
            <person name="Woyke T."/>
        </authorList>
    </citation>
    <scope>NUCLEOTIDE SEQUENCE</scope>
    <source>
        <strain evidence="1">EDV1</strain>
    </source>
</reference>
<gene>
    <name evidence="1" type="ORF">Edafosvirus1_62</name>
</gene>
<dbReference type="EMBL" id="MK072066">
    <property type="protein sequence ID" value="AYV77731.1"/>
    <property type="molecule type" value="Genomic_DNA"/>
</dbReference>
<evidence type="ECO:0000313" key="1">
    <source>
        <dbReference type="EMBL" id="AYV77731.1"/>
    </source>
</evidence>
<organism evidence="1">
    <name type="scientific">Edafosvirus sp</name>
    <dbReference type="NCBI Taxonomy" id="2487765"/>
    <lineage>
        <taxon>Viruses</taxon>
        <taxon>Varidnaviria</taxon>
        <taxon>Bamfordvirae</taxon>
        <taxon>Nucleocytoviricota</taxon>
        <taxon>Megaviricetes</taxon>
        <taxon>Imitervirales</taxon>
        <taxon>Mimiviridae</taxon>
        <taxon>Klosneuvirinae</taxon>
    </lineage>
</organism>
<accession>A0A3G4ZUQ8</accession>
<protein>
    <submittedName>
        <fullName evidence="1">Uncharacterized protein</fullName>
    </submittedName>
</protein>